<dbReference type="EMBL" id="CP045201">
    <property type="protein sequence ID" value="QOL80713.1"/>
    <property type="molecule type" value="Genomic_DNA"/>
</dbReference>
<feature type="transmembrane region" description="Helical" evidence="1">
    <location>
        <begin position="80"/>
        <end position="99"/>
    </location>
</feature>
<keyword evidence="1" id="KW-1133">Transmembrane helix</keyword>
<dbReference type="Pfam" id="PF09900">
    <property type="entry name" value="DUF2127"/>
    <property type="match status" value="1"/>
</dbReference>
<protein>
    <submittedName>
        <fullName evidence="2">DUF2127 domain-containing protein</fullName>
    </submittedName>
</protein>
<dbReference type="RefSeq" id="WP_193083034.1">
    <property type="nucleotide sequence ID" value="NZ_CP045201.1"/>
</dbReference>
<dbReference type="Proteomes" id="UP000594118">
    <property type="component" value="Chromosome"/>
</dbReference>
<evidence type="ECO:0000256" key="1">
    <source>
        <dbReference type="SAM" id="Phobius"/>
    </source>
</evidence>
<reference evidence="2 3" key="1">
    <citation type="submission" date="2019-10" db="EMBL/GenBank/DDBJ databases">
        <title>Pseudopuniceibacterium sp. HQ09 islated from Antarctica.</title>
        <authorList>
            <person name="Liao L."/>
            <person name="Su S."/>
            <person name="Chen B."/>
            <person name="Yu Y."/>
        </authorList>
    </citation>
    <scope>NUCLEOTIDE SEQUENCE [LARGE SCALE GENOMIC DNA]</scope>
    <source>
        <strain evidence="2 3">HQ09</strain>
    </source>
</reference>
<dbReference type="KEGG" id="pshq:F3W81_07740"/>
<feature type="transmembrane region" description="Helical" evidence="1">
    <location>
        <begin position="104"/>
        <end position="122"/>
    </location>
</feature>
<proteinExistence type="predicted"/>
<dbReference type="InterPro" id="IPR014591">
    <property type="entry name" value="UCP034455"/>
</dbReference>
<feature type="transmembrane region" description="Helical" evidence="1">
    <location>
        <begin position="128"/>
        <end position="147"/>
    </location>
</feature>
<name>A0A7L9WLC1_9RHOB</name>
<keyword evidence="1" id="KW-0472">Membrane</keyword>
<dbReference type="InterPro" id="IPR021125">
    <property type="entry name" value="DUF2127"/>
</dbReference>
<feature type="transmembrane region" description="Helical" evidence="1">
    <location>
        <begin position="21"/>
        <end position="42"/>
    </location>
</feature>
<sequence>MKNIEHDIHRVFQISIILKGLQAAMEILGGLFFYVVSTQAILQAVNRLTLTELTEDPRDFVAAHLLSAAQNLTGATEHFYAYYLISHGVIKVLLVIGLLREMRIAYPVSLAAMAGFIAYQLYRYSYTHSAMLILLTVFDLVVCALIWHEWRQKQRLTQTG</sequence>
<organism evidence="2 3">
    <name type="scientific">Pseudooceanicola spongiae</name>
    <dbReference type="NCBI Taxonomy" id="2613965"/>
    <lineage>
        <taxon>Bacteria</taxon>
        <taxon>Pseudomonadati</taxon>
        <taxon>Pseudomonadota</taxon>
        <taxon>Alphaproteobacteria</taxon>
        <taxon>Rhodobacterales</taxon>
        <taxon>Paracoccaceae</taxon>
        <taxon>Pseudooceanicola</taxon>
    </lineage>
</organism>
<dbReference type="PIRSF" id="PIRSF034455">
    <property type="entry name" value="UCP034455"/>
    <property type="match status" value="1"/>
</dbReference>
<accession>A0A7L9WLC1</accession>
<gene>
    <name evidence="2" type="ORF">F3W81_07740</name>
</gene>
<evidence type="ECO:0000313" key="3">
    <source>
        <dbReference type="Proteomes" id="UP000594118"/>
    </source>
</evidence>
<keyword evidence="3" id="KW-1185">Reference proteome</keyword>
<dbReference type="AlphaFoldDB" id="A0A7L9WLC1"/>
<evidence type="ECO:0000313" key="2">
    <source>
        <dbReference type="EMBL" id="QOL80713.1"/>
    </source>
</evidence>
<keyword evidence="1" id="KW-0812">Transmembrane</keyword>